<gene>
    <name evidence="3" type="ORF">RIF23_19575</name>
</gene>
<keyword evidence="4" id="KW-1185">Reference proteome</keyword>
<accession>A0ABU2HBX1</accession>
<dbReference type="CDD" id="cd16936">
    <property type="entry name" value="HATPase_RsbW-like"/>
    <property type="match status" value="1"/>
</dbReference>
<keyword evidence="3" id="KW-0547">Nucleotide-binding</keyword>
<evidence type="ECO:0000259" key="2">
    <source>
        <dbReference type="Pfam" id="PF13581"/>
    </source>
</evidence>
<keyword evidence="1" id="KW-0723">Serine/threonine-protein kinase</keyword>
<dbReference type="GO" id="GO:0005524">
    <property type="term" value="F:ATP binding"/>
    <property type="evidence" value="ECO:0007669"/>
    <property type="project" value="UniProtKB-KW"/>
</dbReference>
<dbReference type="SUPFAM" id="SSF55874">
    <property type="entry name" value="ATPase domain of HSP90 chaperone/DNA topoisomerase II/histidine kinase"/>
    <property type="match status" value="1"/>
</dbReference>
<dbReference type="EMBL" id="JAVLVT010000012">
    <property type="protein sequence ID" value="MDS1272492.1"/>
    <property type="molecule type" value="Genomic_DNA"/>
</dbReference>
<dbReference type="Proteomes" id="UP001250214">
    <property type="component" value="Unassembled WGS sequence"/>
</dbReference>
<dbReference type="GO" id="GO:0004673">
    <property type="term" value="F:protein histidine kinase activity"/>
    <property type="evidence" value="ECO:0007669"/>
    <property type="project" value="UniProtKB-EC"/>
</dbReference>
<dbReference type="RefSeq" id="WP_310914078.1">
    <property type="nucleotide sequence ID" value="NZ_JAVLVT010000012.1"/>
</dbReference>
<evidence type="ECO:0000313" key="3">
    <source>
        <dbReference type="EMBL" id="MDS1272492.1"/>
    </source>
</evidence>
<dbReference type="EC" id="2.7.13.3" evidence="3"/>
<proteinExistence type="predicted"/>
<sequence>MCETGPLGWTTADAPALDEGEFGDTISDHTVWSCAGSMTAVRSIRSRVREFLTEARGASSGRPPIPRTVLDDTELATSELATNALLHSRSGEIGGVMTLFLRLDAQRLRVAVADQGHRSVAEPHPLRAGEDTFGRGQLIVDSCTSRSGEYHTEASHVAWFEIDLVPQTPDDGEDGVVQRQGVRP</sequence>
<keyword evidence="3" id="KW-0808">Transferase</keyword>
<dbReference type="InterPro" id="IPR003594">
    <property type="entry name" value="HATPase_dom"/>
</dbReference>
<dbReference type="PANTHER" id="PTHR35526:SF3">
    <property type="entry name" value="ANTI-SIGMA-F FACTOR RSBW"/>
    <property type="match status" value="1"/>
</dbReference>
<comment type="caution">
    <text evidence="3">The sequence shown here is derived from an EMBL/GenBank/DDBJ whole genome shotgun (WGS) entry which is preliminary data.</text>
</comment>
<dbReference type="Pfam" id="PF13581">
    <property type="entry name" value="HATPase_c_2"/>
    <property type="match status" value="1"/>
</dbReference>
<dbReference type="PANTHER" id="PTHR35526">
    <property type="entry name" value="ANTI-SIGMA-F FACTOR RSBW-RELATED"/>
    <property type="match status" value="1"/>
</dbReference>
<protein>
    <submittedName>
        <fullName evidence="3">ATP-binding protein</fullName>
        <ecNumber evidence="3">2.7.13.3</ecNumber>
    </submittedName>
</protein>
<dbReference type="InterPro" id="IPR036890">
    <property type="entry name" value="HATPase_C_sf"/>
</dbReference>
<dbReference type="Gene3D" id="3.30.565.10">
    <property type="entry name" value="Histidine kinase-like ATPase, C-terminal domain"/>
    <property type="match status" value="1"/>
</dbReference>
<evidence type="ECO:0000313" key="4">
    <source>
        <dbReference type="Proteomes" id="UP001250214"/>
    </source>
</evidence>
<dbReference type="InterPro" id="IPR050267">
    <property type="entry name" value="Anti-sigma-factor_SerPK"/>
</dbReference>
<keyword evidence="3" id="KW-0067">ATP-binding</keyword>
<organism evidence="3 4">
    <name type="scientific">Lipingzhangella rawalii</name>
    <dbReference type="NCBI Taxonomy" id="2055835"/>
    <lineage>
        <taxon>Bacteria</taxon>
        <taxon>Bacillati</taxon>
        <taxon>Actinomycetota</taxon>
        <taxon>Actinomycetes</taxon>
        <taxon>Streptosporangiales</taxon>
        <taxon>Nocardiopsidaceae</taxon>
        <taxon>Lipingzhangella</taxon>
    </lineage>
</organism>
<feature type="domain" description="Histidine kinase/HSP90-like ATPase" evidence="2">
    <location>
        <begin position="48"/>
        <end position="150"/>
    </location>
</feature>
<reference evidence="4" key="1">
    <citation type="submission" date="2023-07" db="EMBL/GenBank/DDBJ databases">
        <title>Novel species in the genus Lipingzhangella isolated from Sambhar Salt Lake.</title>
        <authorList>
            <person name="Jiya N."/>
            <person name="Kajale S."/>
            <person name="Sharma A."/>
        </authorList>
    </citation>
    <scope>NUCLEOTIDE SEQUENCE [LARGE SCALE GENOMIC DNA]</scope>
    <source>
        <strain evidence="4">LS1_29</strain>
    </source>
</reference>
<keyword evidence="1" id="KW-0418">Kinase</keyword>
<evidence type="ECO:0000256" key="1">
    <source>
        <dbReference type="ARBA" id="ARBA00022527"/>
    </source>
</evidence>
<name>A0ABU2HBX1_9ACTN</name>